<evidence type="ECO:0000256" key="1">
    <source>
        <dbReference type="ARBA" id="ARBA00022679"/>
    </source>
</evidence>
<reference evidence="6" key="1">
    <citation type="journal article" date="2019" name="Int. J. Syst. Evol. Microbiol.">
        <title>The Global Catalogue of Microorganisms (GCM) 10K type strain sequencing project: providing services to taxonomists for standard genome sequencing and annotation.</title>
        <authorList>
            <consortium name="The Broad Institute Genomics Platform"/>
            <consortium name="The Broad Institute Genome Sequencing Center for Infectious Disease"/>
            <person name="Wu L."/>
            <person name="Ma J."/>
        </authorList>
    </citation>
    <scope>NUCLEOTIDE SEQUENCE [LARGE SCALE GENOMIC DNA]</scope>
    <source>
        <strain evidence="6">KCTC 52487</strain>
    </source>
</reference>
<protein>
    <submittedName>
        <fullName evidence="5">Nucleotidyltransferase family protein</fullName>
    </submittedName>
</protein>
<dbReference type="Pfam" id="PF12804">
    <property type="entry name" value="NTP_transf_3"/>
    <property type="match status" value="1"/>
</dbReference>
<keyword evidence="3" id="KW-0460">Magnesium</keyword>
<keyword evidence="2" id="KW-0548">Nucleotidyltransferase</keyword>
<keyword evidence="6" id="KW-1185">Reference proteome</keyword>
<accession>A0ABV6ZXZ3</accession>
<evidence type="ECO:0000256" key="3">
    <source>
        <dbReference type="ARBA" id="ARBA00022842"/>
    </source>
</evidence>
<dbReference type="PANTHER" id="PTHR43584">
    <property type="entry name" value="NUCLEOTIDYL TRANSFERASE"/>
    <property type="match status" value="1"/>
</dbReference>
<dbReference type="InterPro" id="IPR025877">
    <property type="entry name" value="MobA-like_NTP_Trfase"/>
</dbReference>
<feature type="domain" description="MobA-like NTP transferase" evidence="4">
    <location>
        <begin position="10"/>
        <end position="138"/>
    </location>
</feature>
<proteinExistence type="predicted"/>
<evidence type="ECO:0000259" key="4">
    <source>
        <dbReference type="Pfam" id="PF12804"/>
    </source>
</evidence>
<dbReference type="InterPro" id="IPR050065">
    <property type="entry name" value="GlmU-like"/>
</dbReference>
<keyword evidence="1" id="KW-0808">Transferase</keyword>
<gene>
    <name evidence="5" type="ORF">ACFOOR_08875</name>
</gene>
<dbReference type="EMBL" id="JBHRSV010000016">
    <property type="protein sequence ID" value="MFC2926218.1"/>
    <property type="molecule type" value="Genomic_DNA"/>
</dbReference>
<dbReference type="InterPro" id="IPR029044">
    <property type="entry name" value="Nucleotide-diphossugar_trans"/>
</dbReference>
<dbReference type="Proteomes" id="UP001595379">
    <property type="component" value="Unassembled WGS sequence"/>
</dbReference>
<dbReference type="CDD" id="cd06422">
    <property type="entry name" value="NTP_transferase_like_1"/>
    <property type="match status" value="1"/>
</dbReference>
<dbReference type="Gene3D" id="3.90.550.10">
    <property type="entry name" value="Spore Coat Polysaccharide Biosynthesis Protein SpsA, Chain A"/>
    <property type="match status" value="1"/>
</dbReference>
<dbReference type="PANTHER" id="PTHR43584:SF8">
    <property type="entry name" value="N-ACETYLMURAMATE ALPHA-1-PHOSPHATE URIDYLYLTRANSFERASE"/>
    <property type="match status" value="1"/>
</dbReference>
<dbReference type="RefSeq" id="WP_343164531.1">
    <property type="nucleotide sequence ID" value="NZ_JBHRSV010000016.1"/>
</dbReference>
<organism evidence="5 6">
    <name type="scientific">Hyphobacterium vulgare</name>
    <dbReference type="NCBI Taxonomy" id="1736751"/>
    <lineage>
        <taxon>Bacteria</taxon>
        <taxon>Pseudomonadati</taxon>
        <taxon>Pseudomonadota</taxon>
        <taxon>Alphaproteobacteria</taxon>
        <taxon>Maricaulales</taxon>
        <taxon>Maricaulaceae</taxon>
        <taxon>Hyphobacterium</taxon>
    </lineage>
</organism>
<dbReference type="SUPFAM" id="SSF53448">
    <property type="entry name" value="Nucleotide-diphospho-sugar transferases"/>
    <property type="match status" value="1"/>
</dbReference>
<evidence type="ECO:0000256" key="2">
    <source>
        <dbReference type="ARBA" id="ARBA00022695"/>
    </source>
</evidence>
<evidence type="ECO:0000313" key="5">
    <source>
        <dbReference type="EMBL" id="MFC2926218.1"/>
    </source>
</evidence>
<comment type="caution">
    <text evidence="5">The sequence shown here is derived from an EMBL/GenBank/DDBJ whole genome shotgun (WGS) entry which is preliminary data.</text>
</comment>
<sequence>MTAITTGMALAAGLGTRMRPLTDDRPKALVEVGGKALLDHALDRFAAAGVSRTVVNIHHLADRMRAHIEARSGSPEIVISDETDALLETGGGMVKALPLLGEDPVLVSNIDAVWVDRGTPELSRLMQAWDEARMDVLLLLAPMEQTLGFDGAGDFFLGDDGRLDWRGDRTSAPYAYAGAHIVHPRVFAGESVRRFSLTGIWKRLSTEGRLHGLPMKAFWMHVGDPRARDEAEARLAAGMM</sequence>
<evidence type="ECO:0000313" key="6">
    <source>
        <dbReference type="Proteomes" id="UP001595379"/>
    </source>
</evidence>
<name>A0ABV6ZXZ3_9PROT</name>